<dbReference type="GO" id="GO:0016491">
    <property type="term" value="F:oxidoreductase activity"/>
    <property type="evidence" value="ECO:0007669"/>
    <property type="project" value="InterPro"/>
</dbReference>
<evidence type="ECO:0000313" key="3">
    <source>
        <dbReference type="EMBL" id="SED39710.1"/>
    </source>
</evidence>
<dbReference type="AlphaFoldDB" id="A0A1H5ADS2"/>
<evidence type="ECO:0000313" key="4">
    <source>
        <dbReference type="Proteomes" id="UP000198609"/>
    </source>
</evidence>
<name>A0A1H5ADS2_STRMJ</name>
<feature type="domain" description="Amine oxidase" evidence="2">
    <location>
        <begin position="13"/>
        <end position="54"/>
    </location>
</feature>
<keyword evidence="4" id="KW-1185">Reference proteome</keyword>
<dbReference type="InterPro" id="IPR002937">
    <property type="entry name" value="Amino_oxidase"/>
</dbReference>
<reference evidence="4" key="1">
    <citation type="submission" date="2016-10" db="EMBL/GenBank/DDBJ databases">
        <authorList>
            <person name="Varghese N."/>
            <person name="Submissions S."/>
        </authorList>
    </citation>
    <scope>NUCLEOTIDE SEQUENCE [LARGE SCALE GENOMIC DNA]</scope>
    <source>
        <strain evidence="4">DSM 40318</strain>
    </source>
</reference>
<gene>
    <name evidence="3" type="ORF">SAMN04490356_8279</name>
</gene>
<accession>A0A1H5ADS2</accession>
<organism evidence="3 4">
    <name type="scientific">Streptomyces melanosporofaciens</name>
    <dbReference type="NCBI Taxonomy" id="67327"/>
    <lineage>
        <taxon>Bacteria</taxon>
        <taxon>Bacillati</taxon>
        <taxon>Actinomycetota</taxon>
        <taxon>Actinomycetes</taxon>
        <taxon>Kitasatosporales</taxon>
        <taxon>Streptomycetaceae</taxon>
        <taxon>Streptomyces</taxon>
        <taxon>Streptomyces violaceusniger group</taxon>
    </lineage>
</organism>
<dbReference type="InterPro" id="IPR036188">
    <property type="entry name" value="FAD/NAD-bd_sf"/>
</dbReference>
<dbReference type="Gene3D" id="3.50.50.60">
    <property type="entry name" value="FAD/NAD(P)-binding domain"/>
    <property type="match status" value="1"/>
</dbReference>
<evidence type="ECO:0000259" key="2">
    <source>
        <dbReference type="Pfam" id="PF01593"/>
    </source>
</evidence>
<protein>
    <submittedName>
        <fullName evidence="3">Flavin containing amine oxidoreductase</fullName>
    </submittedName>
</protein>
<dbReference type="Proteomes" id="UP000198609">
    <property type="component" value="Unassembled WGS sequence"/>
</dbReference>
<sequence>MRRRADHSLFGHPLYQQPALDGRLHWASTETATAHTGHIEGALASAERAAHDVLAAPPGTTGRPPQRERYELTGVRNPRNVTGLRASKPSRSYSAMAPVLVSATCRKGRSSRDTMRAASALTRRAA</sequence>
<dbReference type="Pfam" id="PF01593">
    <property type="entry name" value="Amino_oxidase"/>
    <property type="match status" value="1"/>
</dbReference>
<proteinExistence type="predicted"/>
<evidence type="ECO:0000256" key="1">
    <source>
        <dbReference type="SAM" id="MobiDB-lite"/>
    </source>
</evidence>
<feature type="region of interest" description="Disordered" evidence="1">
    <location>
        <begin position="105"/>
        <end position="126"/>
    </location>
</feature>
<dbReference type="EMBL" id="FNST01000002">
    <property type="protein sequence ID" value="SED39710.1"/>
    <property type="molecule type" value="Genomic_DNA"/>
</dbReference>